<feature type="binding site" evidence="7">
    <location>
        <position position="49"/>
    </location>
    <ligand>
        <name>glyoxylate</name>
        <dbReference type="ChEBI" id="CHEBI:36655"/>
    </ligand>
</feature>
<feature type="binding site" evidence="7">
    <location>
        <position position="299"/>
    </location>
    <ligand>
        <name>glyoxylate</name>
        <dbReference type="ChEBI" id="CHEBI:36655"/>
    </ligand>
</feature>
<comment type="cofactor">
    <cofactor evidence="1">
        <name>FMN</name>
        <dbReference type="ChEBI" id="CHEBI:58210"/>
    </cofactor>
</comment>
<evidence type="ECO:0000256" key="6">
    <source>
        <dbReference type="PIRSR" id="PIRSR000138-1"/>
    </source>
</evidence>
<dbReference type="Proteomes" id="UP000207598">
    <property type="component" value="Unassembled WGS sequence"/>
</dbReference>
<evidence type="ECO:0000256" key="4">
    <source>
        <dbReference type="ARBA" id="ARBA00023002"/>
    </source>
</evidence>
<dbReference type="GO" id="GO:0009060">
    <property type="term" value="P:aerobic respiration"/>
    <property type="evidence" value="ECO:0007669"/>
    <property type="project" value="TreeGrafter"/>
</dbReference>
<feature type="binding site" evidence="7">
    <location>
        <position position="131"/>
    </location>
    <ligand>
        <name>FMN</name>
        <dbReference type="ChEBI" id="CHEBI:58210"/>
    </ligand>
</feature>
<dbReference type="GO" id="GO:0005886">
    <property type="term" value="C:plasma membrane"/>
    <property type="evidence" value="ECO:0007669"/>
    <property type="project" value="TreeGrafter"/>
</dbReference>
<dbReference type="EC" id="1.1.99.31" evidence="9"/>
<dbReference type="InterPro" id="IPR000262">
    <property type="entry name" value="FMN-dep_DH"/>
</dbReference>
<keyword evidence="10" id="KW-1185">Reference proteome</keyword>
<feature type="binding site" evidence="7">
    <location>
        <position position="302"/>
    </location>
    <ligand>
        <name>glyoxylate</name>
        <dbReference type="ChEBI" id="CHEBI:36655"/>
    </ligand>
</feature>
<evidence type="ECO:0000256" key="5">
    <source>
        <dbReference type="ARBA" id="ARBA00024042"/>
    </source>
</evidence>
<evidence type="ECO:0000259" key="8">
    <source>
        <dbReference type="PROSITE" id="PS51349"/>
    </source>
</evidence>
<dbReference type="Gene3D" id="3.20.20.70">
    <property type="entry name" value="Aldolase class I"/>
    <property type="match status" value="1"/>
</dbReference>
<dbReference type="InterPro" id="IPR013785">
    <property type="entry name" value="Aldolase_TIM"/>
</dbReference>
<dbReference type="AlphaFoldDB" id="A0A238L398"/>
<dbReference type="Pfam" id="PF01070">
    <property type="entry name" value="FMN_dh"/>
    <property type="match status" value="1"/>
</dbReference>
<dbReference type="PROSITE" id="PS51349">
    <property type="entry name" value="FMN_HYDROXY_ACID_DH_2"/>
    <property type="match status" value="1"/>
</dbReference>
<accession>A0A238L398</accession>
<feature type="binding site" evidence="7">
    <location>
        <position position="154"/>
    </location>
    <ligand>
        <name>glyoxylate</name>
        <dbReference type="ChEBI" id="CHEBI:36655"/>
    </ligand>
</feature>
<dbReference type="EMBL" id="FXYF01000016">
    <property type="protein sequence ID" value="SMX49554.1"/>
    <property type="molecule type" value="Genomic_DNA"/>
</dbReference>
<dbReference type="CDD" id="cd02809">
    <property type="entry name" value="alpha_hydroxyacid_oxid_FMN"/>
    <property type="match status" value="1"/>
</dbReference>
<evidence type="ECO:0000256" key="2">
    <source>
        <dbReference type="ARBA" id="ARBA00022630"/>
    </source>
</evidence>
<proteinExistence type="inferred from homology"/>
<keyword evidence="3 7" id="KW-0288">FMN</keyword>
<comment type="similarity">
    <text evidence="5">Belongs to the FMN-dependent alpha-hydroxy acid dehydrogenase family.</text>
</comment>
<evidence type="ECO:0000256" key="1">
    <source>
        <dbReference type="ARBA" id="ARBA00001917"/>
    </source>
</evidence>
<feature type="binding site" evidence="7">
    <location>
        <begin position="102"/>
        <end position="104"/>
    </location>
    <ligand>
        <name>FMN</name>
        <dbReference type="ChEBI" id="CHEBI:58210"/>
    </ligand>
</feature>
<name>A0A238L398_9RHOB</name>
<feature type="binding site" evidence="7">
    <location>
        <position position="180"/>
    </location>
    <ligand>
        <name>FMN</name>
        <dbReference type="ChEBI" id="CHEBI:58210"/>
    </ligand>
</feature>
<feature type="domain" description="FMN hydroxy acid dehydrogenase" evidence="8">
    <location>
        <begin position="23"/>
        <end position="402"/>
    </location>
</feature>
<dbReference type="InterPro" id="IPR008259">
    <property type="entry name" value="FMN_hydac_DH_AS"/>
</dbReference>
<evidence type="ECO:0000313" key="10">
    <source>
        <dbReference type="Proteomes" id="UP000207598"/>
    </source>
</evidence>
<keyword evidence="2 7" id="KW-0285">Flavoprotein</keyword>
<keyword evidence="4 9" id="KW-0560">Oxidoreductase</keyword>
<feature type="active site" description="Proton acceptor" evidence="6">
    <location>
        <position position="299"/>
    </location>
</feature>
<dbReference type="SUPFAM" id="SSF51395">
    <property type="entry name" value="FMN-linked oxidoreductases"/>
    <property type="match status" value="1"/>
</dbReference>
<dbReference type="InterPro" id="IPR012133">
    <property type="entry name" value="Alpha-hydoxy_acid_DH_FMN"/>
</dbReference>
<feature type="binding site" evidence="7">
    <location>
        <position position="189"/>
    </location>
    <ligand>
        <name>glyoxylate</name>
        <dbReference type="ChEBI" id="CHEBI:36655"/>
    </ligand>
</feature>
<dbReference type="PROSITE" id="PS00557">
    <property type="entry name" value="FMN_HYDROXY_ACID_DH_1"/>
    <property type="match status" value="1"/>
</dbReference>
<feature type="binding site" evidence="7">
    <location>
        <position position="275"/>
    </location>
    <ligand>
        <name>FMN</name>
        <dbReference type="ChEBI" id="CHEBI:58210"/>
    </ligand>
</feature>
<reference evidence="9 10" key="1">
    <citation type="submission" date="2017-05" db="EMBL/GenBank/DDBJ databases">
        <authorList>
            <person name="Song R."/>
            <person name="Chenine A.L."/>
            <person name="Ruprecht R.M."/>
        </authorList>
    </citation>
    <scope>NUCLEOTIDE SEQUENCE [LARGE SCALE GENOMIC DNA]</scope>
    <source>
        <strain evidence="9 10">CECT 8898</strain>
    </source>
</reference>
<dbReference type="GO" id="GO:0033720">
    <property type="term" value="F:(S)-mandelate dehydrogenase activity"/>
    <property type="evidence" value="ECO:0007669"/>
    <property type="project" value="UniProtKB-EC"/>
</dbReference>
<organism evidence="9 10">
    <name type="scientific">Maliponia aquimaris</name>
    <dbReference type="NCBI Taxonomy" id="1673631"/>
    <lineage>
        <taxon>Bacteria</taxon>
        <taxon>Pseudomonadati</taxon>
        <taxon>Pseudomonadota</taxon>
        <taxon>Alphaproteobacteria</taxon>
        <taxon>Rhodobacterales</taxon>
        <taxon>Paracoccaceae</taxon>
        <taxon>Maliponia</taxon>
    </lineage>
</organism>
<gene>
    <name evidence="9" type="primary">mdlB_3</name>
    <name evidence="9" type="ORF">MAA8898_04341</name>
</gene>
<evidence type="ECO:0000256" key="3">
    <source>
        <dbReference type="ARBA" id="ARBA00022643"/>
    </source>
</evidence>
<feature type="binding site" evidence="7">
    <location>
        <position position="297"/>
    </location>
    <ligand>
        <name>FMN</name>
        <dbReference type="ChEBI" id="CHEBI:58210"/>
    </ligand>
</feature>
<dbReference type="PANTHER" id="PTHR10578">
    <property type="entry name" value="S -2-HYDROXY-ACID OXIDASE-RELATED"/>
    <property type="match status" value="1"/>
</dbReference>
<feature type="binding site" evidence="7">
    <location>
        <position position="152"/>
    </location>
    <ligand>
        <name>FMN</name>
        <dbReference type="ChEBI" id="CHEBI:58210"/>
    </ligand>
</feature>
<protein>
    <submittedName>
        <fullName evidence="9">(S)-mandelate dehydrogenase</fullName>
        <ecNumber evidence="9">1.1.99.31</ecNumber>
    </submittedName>
</protein>
<dbReference type="GO" id="GO:0010181">
    <property type="term" value="F:FMN binding"/>
    <property type="evidence" value="ECO:0007669"/>
    <property type="project" value="InterPro"/>
</dbReference>
<evidence type="ECO:0000256" key="7">
    <source>
        <dbReference type="PIRSR" id="PIRSR000138-2"/>
    </source>
</evidence>
<sequence>MTEKLSPSPVDKSRTTLSYAAMDLHSRFMTVADLRRAARHRVPRFAWAYLDSATGTEATARRNRAALDRVLFTPSILHGEVTPDFSTALFGETHPLPFGVAPVGQSGLLWHGAERLLAREATRAGLPYAMSNLANATPEEVGPETGGKGWFQLYPPRDIAVRQDMLQRMRDSGFHVLVLTVDVPVASRREKQVKGGLVQPPRLTPRIALQCALRPAWSLARLGHGMPRMKTLDRYTTDTSTRDMTAHVGYLLRTAPDWSYVRWIRENWEGTLVVKGVLKPEDAARLEAEGVDGIWVSNHGGRQFDGARGAIDHLPGVRAATRLPVIFDSGIESGLDILRAVALGADFVMLGRAWHYAVCALGDAGPAHLVDMLRKDMTANIGQLGVARPIDLRGLAEFANPASEGK</sequence>
<dbReference type="InterPro" id="IPR037396">
    <property type="entry name" value="FMN_HAD"/>
</dbReference>
<dbReference type="PANTHER" id="PTHR10578:SF107">
    <property type="entry name" value="2-HYDROXYACID OXIDASE 1"/>
    <property type="match status" value="1"/>
</dbReference>
<feature type="binding site" evidence="7">
    <location>
        <begin position="351"/>
        <end position="352"/>
    </location>
    <ligand>
        <name>FMN</name>
        <dbReference type="ChEBI" id="CHEBI:58210"/>
    </ligand>
</feature>
<dbReference type="PIRSF" id="PIRSF000138">
    <property type="entry name" value="Al-hdrx_acd_dh"/>
    <property type="match status" value="1"/>
</dbReference>
<dbReference type="GO" id="GO:0004459">
    <property type="term" value="F:L-lactate dehydrogenase (NAD+) activity"/>
    <property type="evidence" value="ECO:0007669"/>
    <property type="project" value="TreeGrafter"/>
</dbReference>
<evidence type="ECO:0000313" key="9">
    <source>
        <dbReference type="EMBL" id="SMX49554.1"/>
    </source>
</evidence>